<evidence type="ECO:0000313" key="2">
    <source>
        <dbReference type="Proteomes" id="UP001146067"/>
    </source>
</evidence>
<reference evidence="1" key="1">
    <citation type="submission" date="2022-12" db="EMBL/GenBank/DDBJ databases">
        <title>Gycomyces niveus sp.nov.,a novel actinomycete isolated from soil in Shouguan.</title>
        <authorList>
            <person name="Yang X."/>
        </authorList>
    </citation>
    <scope>NUCLEOTIDE SEQUENCE</scope>
    <source>
        <strain evidence="1">NEAU-A15</strain>
    </source>
</reference>
<gene>
    <name evidence="1" type="ORF">O1R50_25730</name>
</gene>
<dbReference type="AlphaFoldDB" id="A0A9X3PE09"/>
<comment type="caution">
    <text evidence="1">The sequence shown here is derived from an EMBL/GenBank/DDBJ whole genome shotgun (WGS) entry which is preliminary data.</text>
</comment>
<protein>
    <submittedName>
        <fullName evidence="1">Uncharacterized protein</fullName>
    </submittedName>
</protein>
<dbReference type="EMBL" id="JAPZVP010000034">
    <property type="protein sequence ID" value="MDA1363039.1"/>
    <property type="molecule type" value="Genomic_DNA"/>
</dbReference>
<dbReference type="RefSeq" id="WP_270113125.1">
    <property type="nucleotide sequence ID" value="NZ_JAPZVP010000034.1"/>
</dbReference>
<proteinExistence type="predicted"/>
<name>A0A9X3PE09_9ACTN</name>
<keyword evidence="2" id="KW-1185">Reference proteome</keyword>
<accession>A0A9X3PE09</accession>
<dbReference type="Proteomes" id="UP001146067">
    <property type="component" value="Unassembled WGS sequence"/>
</dbReference>
<organism evidence="1 2">
    <name type="scientific">Glycomyces luteolus</name>
    <dbReference type="NCBI Taxonomy" id="2670330"/>
    <lineage>
        <taxon>Bacteria</taxon>
        <taxon>Bacillati</taxon>
        <taxon>Actinomycetota</taxon>
        <taxon>Actinomycetes</taxon>
        <taxon>Glycomycetales</taxon>
        <taxon>Glycomycetaceae</taxon>
        <taxon>Glycomyces</taxon>
    </lineage>
</organism>
<sequence length="195" mass="21842">MILKSFYDLSFGVSPGGARKDAHHICGTLDEAMGALDSEFEHSGEVWLLFKYGAELCLDVYQRNVRTTSIDLHPFITIRIEGFPDITFRGPRDPIGFAVAGEDRAVVKTRLADAMFEGEFNGKIEVDVDWDRITVPELEGEVADYGDYVFLGDVPAKDLETVKKLEDLEDLDEDELADELIDLGWVSYGDHDFDA</sequence>
<evidence type="ECO:0000313" key="1">
    <source>
        <dbReference type="EMBL" id="MDA1363039.1"/>
    </source>
</evidence>